<feature type="domain" description="EF-hand" evidence="15">
    <location>
        <begin position="76"/>
        <end position="99"/>
    </location>
</feature>
<dbReference type="RefSeq" id="WP_319845302.1">
    <property type="nucleotide sequence ID" value="NZ_JAXAFJ010000009.1"/>
</dbReference>
<protein>
    <submittedName>
        <fullName evidence="16">DUF1007 family protein</fullName>
    </submittedName>
</protein>
<keyword evidence="8 13" id="KW-1133">Transmembrane helix</keyword>
<feature type="chain" id="PRO_5047140855" evidence="14">
    <location>
        <begin position="37"/>
        <end position="593"/>
    </location>
</feature>
<organism evidence="16 17">
    <name type="scientific">Terrihabitans rhizophilus</name>
    <dbReference type="NCBI Taxonomy" id="3092662"/>
    <lineage>
        <taxon>Bacteria</taxon>
        <taxon>Pseudomonadati</taxon>
        <taxon>Pseudomonadota</taxon>
        <taxon>Alphaproteobacteria</taxon>
        <taxon>Hyphomicrobiales</taxon>
        <taxon>Terrihabitans</taxon>
    </lineage>
</organism>
<keyword evidence="17" id="KW-1185">Reference proteome</keyword>
<evidence type="ECO:0000313" key="16">
    <source>
        <dbReference type="EMBL" id="MDX6807180.1"/>
    </source>
</evidence>
<accession>A0ABU4RU75</accession>
<dbReference type="InterPro" id="IPR051224">
    <property type="entry name" value="NiCoT_RcnA"/>
</dbReference>
<feature type="signal peptide" evidence="14">
    <location>
        <begin position="1"/>
        <end position="36"/>
    </location>
</feature>
<keyword evidence="4" id="KW-0813">Transport</keyword>
<evidence type="ECO:0000256" key="14">
    <source>
        <dbReference type="SAM" id="SignalP"/>
    </source>
</evidence>
<dbReference type="PROSITE" id="PS50222">
    <property type="entry name" value="EF_HAND_2"/>
    <property type="match status" value="1"/>
</dbReference>
<dbReference type="InterPro" id="IPR010412">
    <property type="entry name" value="DUF1007"/>
</dbReference>
<keyword evidence="5" id="KW-1003">Cell membrane</keyword>
<evidence type="ECO:0000256" key="12">
    <source>
        <dbReference type="ARBA" id="ARBA00023285"/>
    </source>
</evidence>
<keyword evidence="9" id="KW-0406">Ion transport</keyword>
<dbReference type="PROSITE" id="PS00018">
    <property type="entry name" value="EF_HAND_1"/>
    <property type="match status" value="1"/>
</dbReference>
<feature type="transmembrane region" description="Helical" evidence="13">
    <location>
        <begin position="561"/>
        <end position="586"/>
    </location>
</feature>
<evidence type="ECO:0000256" key="6">
    <source>
        <dbReference type="ARBA" id="ARBA00022596"/>
    </source>
</evidence>
<feature type="transmembrane region" description="Helical" evidence="13">
    <location>
        <begin position="487"/>
        <end position="509"/>
    </location>
</feature>
<comment type="subcellular location">
    <subcellularLocation>
        <location evidence="2">Cell membrane</location>
        <topology evidence="2">Multi-pass membrane protein</topology>
    </subcellularLocation>
</comment>
<evidence type="ECO:0000259" key="15">
    <source>
        <dbReference type="PROSITE" id="PS50222"/>
    </source>
</evidence>
<keyword evidence="3" id="KW-0171">Cobalt transport</keyword>
<evidence type="ECO:0000256" key="5">
    <source>
        <dbReference type="ARBA" id="ARBA00022475"/>
    </source>
</evidence>
<dbReference type="Pfam" id="PF06226">
    <property type="entry name" value="DUF1007"/>
    <property type="match status" value="1"/>
</dbReference>
<evidence type="ECO:0000256" key="8">
    <source>
        <dbReference type="ARBA" id="ARBA00022989"/>
    </source>
</evidence>
<dbReference type="Proteomes" id="UP001274321">
    <property type="component" value="Unassembled WGS sequence"/>
</dbReference>
<gene>
    <name evidence="16" type="ORF">SCD90_14000</name>
</gene>
<evidence type="ECO:0000256" key="1">
    <source>
        <dbReference type="ARBA" id="ARBA00002510"/>
    </source>
</evidence>
<evidence type="ECO:0000256" key="2">
    <source>
        <dbReference type="ARBA" id="ARBA00004651"/>
    </source>
</evidence>
<dbReference type="InterPro" id="IPR011541">
    <property type="entry name" value="Ni/Co_transpt_high_affinity"/>
</dbReference>
<feature type="transmembrane region" description="Helical" evidence="13">
    <location>
        <begin position="423"/>
        <end position="442"/>
    </location>
</feature>
<dbReference type="Pfam" id="PF03824">
    <property type="entry name" value="NicO"/>
    <property type="match status" value="2"/>
</dbReference>
<evidence type="ECO:0000256" key="10">
    <source>
        <dbReference type="ARBA" id="ARBA00023112"/>
    </source>
</evidence>
<evidence type="ECO:0000256" key="3">
    <source>
        <dbReference type="ARBA" id="ARBA00022426"/>
    </source>
</evidence>
<dbReference type="InterPro" id="IPR018247">
    <property type="entry name" value="EF_Hand_1_Ca_BS"/>
</dbReference>
<keyword evidence="11 13" id="KW-0472">Membrane</keyword>
<evidence type="ECO:0000256" key="13">
    <source>
        <dbReference type="SAM" id="Phobius"/>
    </source>
</evidence>
<feature type="transmembrane region" description="Helical" evidence="13">
    <location>
        <begin position="515"/>
        <end position="541"/>
    </location>
</feature>
<keyword evidence="10" id="KW-0921">Nickel transport</keyword>
<evidence type="ECO:0000313" key="17">
    <source>
        <dbReference type="Proteomes" id="UP001274321"/>
    </source>
</evidence>
<reference evidence="16 17" key="1">
    <citation type="submission" date="2023-11" db="EMBL/GenBank/DDBJ databases">
        <authorList>
            <person name="Bao R."/>
        </authorList>
    </citation>
    <scope>NUCLEOTIDE SEQUENCE [LARGE SCALE GENOMIC DNA]</scope>
    <source>
        <strain evidence="16 17">PJ23</strain>
    </source>
</reference>
<keyword evidence="7 13" id="KW-0812">Transmembrane</keyword>
<keyword evidence="14" id="KW-0732">Signal</keyword>
<evidence type="ECO:0000256" key="11">
    <source>
        <dbReference type="ARBA" id="ARBA00023136"/>
    </source>
</evidence>
<feature type="transmembrane region" description="Helical" evidence="13">
    <location>
        <begin position="345"/>
        <end position="365"/>
    </location>
</feature>
<comment type="function">
    <text evidence="1">Efflux system for nickel and cobalt.</text>
</comment>
<dbReference type="InterPro" id="IPR002048">
    <property type="entry name" value="EF_hand_dom"/>
</dbReference>
<proteinExistence type="predicted"/>
<dbReference type="EMBL" id="JAXAFJ010000009">
    <property type="protein sequence ID" value="MDX6807180.1"/>
    <property type="molecule type" value="Genomic_DNA"/>
</dbReference>
<keyword evidence="12" id="KW-0170">Cobalt</keyword>
<feature type="transmembrane region" description="Helical" evidence="13">
    <location>
        <begin position="386"/>
        <end position="411"/>
    </location>
</feature>
<evidence type="ECO:0000256" key="7">
    <source>
        <dbReference type="ARBA" id="ARBA00022692"/>
    </source>
</evidence>
<dbReference type="PANTHER" id="PTHR40659">
    <property type="entry name" value="NICKEL/COBALT EFFLUX SYSTEM RCNA"/>
    <property type="match status" value="1"/>
</dbReference>
<name>A0ABU4RU75_9HYPH</name>
<keyword evidence="6" id="KW-0533">Nickel</keyword>
<evidence type="ECO:0000256" key="9">
    <source>
        <dbReference type="ARBA" id="ARBA00023065"/>
    </source>
</evidence>
<dbReference type="PANTHER" id="PTHR40659:SF1">
    <property type="entry name" value="NICKEL_COBALT EFFLUX SYSTEM RCNA"/>
    <property type="match status" value="1"/>
</dbReference>
<sequence>MSRPKIIAKPVQSTAMPFLRILAFLLLALGAGPALAHPHVFVTVVTTVEYADGLPTGVRHDWRFDDVFSSYAVQGLDTDGDGKLSREELADLADVNVQSLKEFDYFTFARVGGKDVPLEPPAPGYWLDHDGTALTLHFVLPMPNVPPEARNGLRIEVFDPTYFVAFDFAEKDPVHLAGAPGGCTVTAEAPKEEAATDASGQLTEDFFTNLNSGSGFGARFANLVLVRCGTGPEADAAVAAPPAETGGGVGEVVAESPAQTSSDAPTDVAARVGQAQSIASTAQGANDPAAAAPANGALGAFGVVRPDGASNVATTGLFGWIARQQSAFYQMMSGALSESKQDGSALFLLAGLAFAYGVFHAAGPGHGKAVISSYLVATGETLRRGLMISFASAFAQALTAILVVGVLAGVLGVTSREMGVAAWWLELGSYVLIAAVGLNLVARRGRALLASLRGETPAHGAGCDDGCGHQHAPGPETLSGPFDWRRATTAVVAIGLRPCTGALLILVFAMAQGMVWAGIAATFAMAVGTALTVSAIAIFSVSAKGLALRLAAGTSGEGSVLAARGIEALAGLAVLAFGLLLMMGLLSSGSPLG</sequence>
<comment type="caution">
    <text evidence="16">The sequence shown here is derived from an EMBL/GenBank/DDBJ whole genome shotgun (WGS) entry which is preliminary data.</text>
</comment>
<evidence type="ECO:0000256" key="4">
    <source>
        <dbReference type="ARBA" id="ARBA00022448"/>
    </source>
</evidence>